<dbReference type="EMBL" id="KK102946">
    <property type="protein sequence ID" value="KIY96556.1"/>
    <property type="molecule type" value="Genomic_DNA"/>
</dbReference>
<protein>
    <recommendedName>
        <fullName evidence="4">3'-5' exonuclease domain-containing protein</fullName>
    </recommendedName>
</protein>
<dbReference type="RefSeq" id="XP_013895576.1">
    <property type="nucleotide sequence ID" value="XM_014040122.1"/>
</dbReference>
<gene>
    <name evidence="2" type="ORF">MNEG_11406</name>
</gene>
<evidence type="ECO:0000313" key="2">
    <source>
        <dbReference type="EMBL" id="KIY96556.1"/>
    </source>
</evidence>
<dbReference type="PANTHER" id="PTHR46814">
    <property type="entry name" value="EGALITARIAN, ISOFORM B"/>
    <property type="match status" value="1"/>
</dbReference>
<dbReference type="InterPro" id="IPR012337">
    <property type="entry name" value="RNaseH-like_sf"/>
</dbReference>
<dbReference type="InterPro" id="IPR036397">
    <property type="entry name" value="RNaseH_sf"/>
</dbReference>
<organism evidence="2 3">
    <name type="scientific">Monoraphidium neglectum</name>
    <dbReference type="NCBI Taxonomy" id="145388"/>
    <lineage>
        <taxon>Eukaryota</taxon>
        <taxon>Viridiplantae</taxon>
        <taxon>Chlorophyta</taxon>
        <taxon>core chlorophytes</taxon>
        <taxon>Chlorophyceae</taxon>
        <taxon>CS clade</taxon>
        <taxon>Sphaeropleales</taxon>
        <taxon>Selenastraceae</taxon>
        <taxon>Monoraphidium</taxon>
    </lineage>
</organism>
<evidence type="ECO:0008006" key="4">
    <source>
        <dbReference type="Google" id="ProtNLM"/>
    </source>
</evidence>
<dbReference type="Proteomes" id="UP000054498">
    <property type="component" value="Unassembled WGS sequence"/>
</dbReference>
<dbReference type="KEGG" id="mng:MNEG_11406"/>
<dbReference type="GeneID" id="25728665"/>
<dbReference type="SUPFAM" id="SSF53098">
    <property type="entry name" value="Ribonuclease H-like"/>
    <property type="match status" value="1"/>
</dbReference>
<reference evidence="2 3" key="1">
    <citation type="journal article" date="2013" name="BMC Genomics">
        <title>Reconstruction of the lipid metabolism for the microalga Monoraphidium neglectum from its genome sequence reveals characteristics suitable for biofuel production.</title>
        <authorList>
            <person name="Bogen C."/>
            <person name="Al-Dilaimi A."/>
            <person name="Albersmeier A."/>
            <person name="Wichmann J."/>
            <person name="Grundmann M."/>
            <person name="Rupp O."/>
            <person name="Lauersen K.J."/>
            <person name="Blifernez-Klassen O."/>
            <person name="Kalinowski J."/>
            <person name="Goesmann A."/>
            <person name="Mussgnug J.H."/>
            <person name="Kruse O."/>
        </authorList>
    </citation>
    <scope>NUCLEOTIDE SEQUENCE [LARGE SCALE GENOMIC DNA]</scope>
    <source>
        <strain evidence="2 3">SAG 48.87</strain>
    </source>
</reference>
<accession>A0A0D2M5P4</accession>
<dbReference type="GO" id="GO:0003676">
    <property type="term" value="F:nucleic acid binding"/>
    <property type="evidence" value="ECO:0007669"/>
    <property type="project" value="InterPro"/>
</dbReference>
<dbReference type="Gene3D" id="3.30.420.10">
    <property type="entry name" value="Ribonuclease H-like superfamily/Ribonuclease H"/>
    <property type="match status" value="1"/>
</dbReference>
<feature type="region of interest" description="Disordered" evidence="1">
    <location>
        <begin position="262"/>
        <end position="290"/>
    </location>
</feature>
<proteinExistence type="predicted"/>
<dbReference type="AlphaFoldDB" id="A0A0D2M5P4"/>
<dbReference type="PANTHER" id="PTHR46814:SF1">
    <property type="entry name" value="EGALITARIAN, ISOFORM B"/>
    <property type="match status" value="1"/>
</dbReference>
<name>A0A0D2M5P4_9CHLO</name>
<evidence type="ECO:0000313" key="3">
    <source>
        <dbReference type="Proteomes" id="UP000054498"/>
    </source>
</evidence>
<keyword evidence="3" id="KW-1185">Reference proteome</keyword>
<evidence type="ECO:0000256" key="1">
    <source>
        <dbReference type="SAM" id="MobiDB-lite"/>
    </source>
</evidence>
<sequence length="290" mass="28956">MRAAGEGDAASSFQLVAAVGNQAPPAPPGAADVALWRAAPVAFVSDSGGCEAMLRRLRGCPLLGFAMQLQYTAADSGELRPALLQIAAPPRPRAAGAGGGGAQAVVYVIDALQAAAAAALAPGGGLKALLEDNRVIKAMRGSIQVDAVLQLGVGIRLAGAFDVQWAAMTLRSHTANSAAAADSGAAALGALCAEWGLPHPWDGEAAPVLDGDDERPWLRRPPSRTLIDAAAEHVRYLVPLATRLRERCVAAANPLLNAAHARAAGGAPPPAPAAAGGLAAALGGGGRAAK</sequence>